<feature type="domain" description="DM2" evidence="2">
    <location>
        <begin position="133"/>
        <end position="163"/>
    </location>
</feature>
<reference evidence="3" key="1">
    <citation type="submission" date="2022-04" db="EMBL/GenBank/DDBJ databases">
        <title>Carnegiea gigantea Genome sequencing and assembly v2.</title>
        <authorList>
            <person name="Copetti D."/>
            <person name="Sanderson M.J."/>
            <person name="Burquez A."/>
            <person name="Wojciechowski M.F."/>
        </authorList>
    </citation>
    <scope>NUCLEOTIDE SEQUENCE</scope>
    <source>
        <strain evidence="3">SGP5-SGP5p</strain>
        <tissue evidence="3">Aerial part</tissue>
    </source>
</reference>
<feature type="compositionally biased region" description="Basic residues" evidence="1">
    <location>
        <begin position="1"/>
        <end position="11"/>
    </location>
</feature>
<dbReference type="EMBL" id="JAKOGI010000291">
    <property type="protein sequence ID" value="KAJ8437596.1"/>
    <property type="molecule type" value="Genomic_DNA"/>
</dbReference>
<keyword evidence="4" id="KW-1185">Reference proteome</keyword>
<accession>A0A9Q1QDL1</accession>
<sequence>MALVHHGKKGRRYDSGLAETRPSQSEQGFATAVENLLHQSWWNPQKAATVSSVNFHHRYRPPPPSPPLPPYLSGDRFPFQRFLQTFHQFMSAHTHWMHQLRSQYPSQIAPPSYAFSGHTSPHYAFIFAMIICILKQLWACIRKNNLLEPSNRGKVICDETLHNQGEPPQHCYMQQPSLLRPHVGQTVASPPPMHNNVSAACEGLLVLFILCFAHAYERGYNSEIEMSWDVLTMKEQEEKVAGSTVKLYCVSLELQAVVEDLVSCRRQQIDVEDGAELPEGASAVTIPDALALLLGTTTREMVPPEASRRVLEYVNAKILEVDIVCAFQDPSSMAVVCDSKLAELFGCHMVTVLEILQVRDVGPYL</sequence>
<evidence type="ECO:0000256" key="1">
    <source>
        <dbReference type="SAM" id="MobiDB-lite"/>
    </source>
</evidence>
<dbReference type="SUPFAM" id="SSF47592">
    <property type="entry name" value="SWIB/MDM2 domain"/>
    <property type="match status" value="1"/>
</dbReference>
<protein>
    <recommendedName>
        <fullName evidence="2">DM2 domain-containing protein</fullName>
    </recommendedName>
</protein>
<organism evidence="3 4">
    <name type="scientific">Carnegiea gigantea</name>
    <dbReference type="NCBI Taxonomy" id="171969"/>
    <lineage>
        <taxon>Eukaryota</taxon>
        <taxon>Viridiplantae</taxon>
        <taxon>Streptophyta</taxon>
        <taxon>Embryophyta</taxon>
        <taxon>Tracheophyta</taxon>
        <taxon>Spermatophyta</taxon>
        <taxon>Magnoliopsida</taxon>
        <taxon>eudicotyledons</taxon>
        <taxon>Gunneridae</taxon>
        <taxon>Pentapetalae</taxon>
        <taxon>Caryophyllales</taxon>
        <taxon>Cactineae</taxon>
        <taxon>Cactaceae</taxon>
        <taxon>Cactoideae</taxon>
        <taxon>Echinocereeae</taxon>
        <taxon>Carnegiea</taxon>
    </lineage>
</organism>
<gene>
    <name evidence="3" type="ORF">Cgig2_005347</name>
</gene>
<dbReference type="InterPro" id="IPR036885">
    <property type="entry name" value="SWIB_MDM2_dom_sf"/>
</dbReference>
<dbReference type="Proteomes" id="UP001153076">
    <property type="component" value="Unassembled WGS sequence"/>
</dbReference>
<comment type="caution">
    <text evidence="3">The sequence shown here is derived from an EMBL/GenBank/DDBJ whole genome shotgun (WGS) entry which is preliminary data.</text>
</comment>
<dbReference type="InterPro" id="IPR003121">
    <property type="entry name" value="SWIB_MDM2_domain"/>
</dbReference>
<evidence type="ECO:0000259" key="2">
    <source>
        <dbReference type="Pfam" id="PF02201"/>
    </source>
</evidence>
<proteinExistence type="predicted"/>
<dbReference type="Pfam" id="PF02201">
    <property type="entry name" value="SWIB"/>
    <property type="match status" value="1"/>
</dbReference>
<name>A0A9Q1QDL1_9CARY</name>
<evidence type="ECO:0000313" key="4">
    <source>
        <dbReference type="Proteomes" id="UP001153076"/>
    </source>
</evidence>
<evidence type="ECO:0000313" key="3">
    <source>
        <dbReference type="EMBL" id="KAJ8437596.1"/>
    </source>
</evidence>
<dbReference type="Gene3D" id="1.10.245.10">
    <property type="entry name" value="SWIB/MDM2 domain"/>
    <property type="match status" value="2"/>
</dbReference>
<dbReference type="AlphaFoldDB" id="A0A9Q1QDL1"/>
<dbReference type="CDD" id="cd10567">
    <property type="entry name" value="SWIB-MDM2_like"/>
    <property type="match status" value="1"/>
</dbReference>
<feature type="region of interest" description="Disordered" evidence="1">
    <location>
        <begin position="1"/>
        <end position="25"/>
    </location>
</feature>